<sequence length="50" mass="5841">MSFFDLAPDLPFRQARKLGVAVLGHDRRCDQNDLLLLVHCFALCYTYFHI</sequence>
<organism evidence="1 2">
    <name type="scientific">Marinobacter gudaonensis</name>
    <dbReference type="NCBI Taxonomy" id="375760"/>
    <lineage>
        <taxon>Bacteria</taxon>
        <taxon>Pseudomonadati</taxon>
        <taxon>Pseudomonadota</taxon>
        <taxon>Gammaproteobacteria</taxon>
        <taxon>Pseudomonadales</taxon>
        <taxon>Marinobacteraceae</taxon>
        <taxon>Marinobacter</taxon>
    </lineage>
</organism>
<evidence type="ECO:0000313" key="1">
    <source>
        <dbReference type="EMBL" id="SFR51161.1"/>
    </source>
</evidence>
<dbReference type="Proteomes" id="UP000199290">
    <property type="component" value="Unassembled WGS sequence"/>
</dbReference>
<proteinExistence type="predicted"/>
<keyword evidence="2" id="KW-1185">Reference proteome</keyword>
<name>A0A1I6HA26_9GAMM</name>
<dbReference type="EMBL" id="FOYV01000001">
    <property type="protein sequence ID" value="SFR51161.1"/>
    <property type="molecule type" value="Genomic_DNA"/>
</dbReference>
<reference evidence="2" key="1">
    <citation type="submission" date="2016-10" db="EMBL/GenBank/DDBJ databases">
        <authorList>
            <person name="Varghese N."/>
            <person name="Submissions S."/>
        </authorList>
    </citation>
    <scope>NUCLEOTIDE SEQUENCE [LARGE SCALE GENOMIC DNA]</scope>
    <source>
        <strain evidence="2">CGMCC 1.6294</strain>
    </source>
</reference>
<protein>
    <submittedName>
        <fullName evidence="1">Uncharacterized protein</fullName>
    </submittedName>
</protein>
<accession>A0A1I6HA26</accession>
<dbReference type="STRING" id="375760.SAMN04488073_2573"/>
<evidence type="ECO:0000313" key="2">
    <source>
        <dbReference type="Proteomes" id="UP000199290"/>
    </source>
</evidence>
<dbReference type="AlphaFoldDB" id="A0A1I6HA26"/>
<gene>
    <name evidence="1" type="ORF">SAMN04488073_2573</name>
</gene>